<keyword evidence="2" id="KW-0489">Methyltransferase</keyword>
<accession>A0A1J5SXX3</accession>
<dbReference type="GO" id="GO:0043770">
    <property type="term" value="F:demethylmenaquinone methyltransferase activity"/>
    <property type="evidence" value="ECO:0007669"/>
    <property type="project" value="UniProtKB-EC"/>
</dbReference>
<protein>
    <submittedName>
        <fullName evidence="2">Demethylmenaquinone methyltransferase</fullName>
        <ecNumber evidence="2">2.1.1.163</ecNumber>
    </submittedName>
</protein>
<dbReference type="InterPro" id="IPR013216">
    <property type="entry name" value="Methyltransf_11"/>
</dbReference>
<evidence type="ECO:0000313" key="2">
    <source>
        <dbReference type="EMBL" id="OIR08869.1"/>
    </source>
</evidence>
<dbReference type="PANTHER" id="PTHR43591">
    <property type="entry name" value="METHYLTRANSFERASE"/>
    <property type="match status" value="1"/>
</dbReference>
<dbReference type="GO" id="GO:0008757">
    <property type="term" value="F:S-adenosylmethionine-dependent methyltransferase activity"/>
    <property type="evidence" value="ECO:0007669"/>
    <property type="project" value="InterPro"/>
</dbReference>
<organism evidence="2">
    <name type="scientific">mine drainage metagenome</name>
    <dbReference type="NCBI Taxonomy" id="410659"/>
    <lineage>
        <taxon>unclassified sequences</taxon>
        <taxon>metagenomes</taxon>
        <taxon>ecological metagenomes</taxon>
    </lineage>
</organism>
<dbReference type="InterPro" id="IPR029063">
    <property type="entry name" value="SAM-dependent_MTases_sf"/>
</dbReference>
<dbReference type="Gene3D" id="3.40.50.150">
    <property type="entry name" value="Vaccinia Virus protein VP39"/>
    <property type="match status" value="1"/>
</dbReference>
<dbReference type="EMBL" id="MLJW01000029">
    <property type="protein sequence ID" value="OIR08869.1"/>
    <property type="molecule type" value="Genomic_DNA"/>
</dbReference>
<keyword evidence="2" id="KW-0808">Transferase</keyword>
<feature type="domain" description="Methyltransferase type 11" evidence="1">
    <location>
        <begin position="56"/>
        <end position="145"/>
    </location>
</feature>
<comment type="caution">
    <text evidence="2">The sequence shown here is derived from an EMBL/GenBank/DDBJ whole genome shotgun (WGS) entry which is preliminary data.</text>
</comment>
<reference evidence="2" key="1">
    <citation type="submission" date="2016-10" db="EMBL/GenBank/DDBJ databases">
        <title>Sequence of Gallionella enrichment culture.</title>
        <authorList>
            <person name="Poehlein A."/>
            <person name="Muehling M."/>
            <person name="Daniel R."/>
        </authorList>
    </citation>
    <scope>NUCLEOTIDE SEQUENCE</scope>
</reference>
<gene>
    <name evidence="2" type="primary">ubiE_9</name>
    <name evidence="2" type="ORF">GALL_88630</name>
</gene>
<dbReference type="SUPFAM" id="SSF53335">
    <property type="entry name" value="S-adenosyl-L-methionine-dependent methyltransferases"/>
    <property type="match status" value="1"/>
</dbReference>
<name>A0A1J5SXX3_9ZZZZ</name>
<dbReference type="Pfam" id="PF08241">
    <property type="entry name" value="Methyltransf_11"/>
    <property type="match status" value="1"/>
</dbReference>
<evidence type="ECO:0000259" key="1">
    <source>
        <dbReference type="Pfam" id="PF08241"/>
    </source>
</evidence>
<dbReference type="GO" id="GO:0032259">
    <property type="term" value="P:methylation"/>
    <property type="evidence" value="ECO:0007669"/>
    <property type="project" value="UniProtKB-KW"/>
</dbReference>
<dbReference type="EC" id="2.1.1.163" evidence="2"/>
<sequence length="211" mass="23935">MTMHEQPYRQNPLLRLSYSLIAPLYDAVIERPMRRARQRSLGALPIDECKRVLISGVGTGLDLPWLPAKHHYTALDFNPAMLARARPRSEKMVVQFVLGDSMALPFPDEHFDHVILHLIVAVVPEPQRCLGEAARVLKPGGTIILFDKFLQPQQRAPLRRLFNAITRRIATRMDVVFEEVLRSAPGLEVVSDTPMLGNGWFRAILLRKTAE</sequence>
<dbReference type="AlphaFoldDB" id="A0A1J5SXX3"/>
<dbReference type="CDD" id="cd02440">
    <property type="entry name" value="AdoMet_MTases"/>
    <property type="match status" value="1"/>
</dbReference>
<proteinExistence type="predicted"/>